<protein>
    <submittedName>
        <fullName evidence="2">DUF998 domain-containing protein</fullName>
    </submittedName>
</protein>
<feature type="transmembrane region" description="Helical" evidence="1">
    <location>
        <begin position="157"/>
        <end position="180"/>
    </location>
</feature>
<dbReference type="EMBL" id="VRMG01000003">
    <property type="protein sequence ID" value="TXN32414.1"/>
    <property type="molecule type" value="Genomic_DNA"/>
</dbReference>
<keyword evidence="3" id="KW-1185">Reference proteome</keyword>
<dbReference type="AlphaFoldDB" id="A0A5C8UUV6"/>
<dbReference type="Proteomes" id="UP000321379">
    <property type="component" value="Unassembled WGS sequence"/>
</dbReference>
<feature type="transmembrane region" description="Helical" evidence="1">
    <location>
        <begin position="127"/>
        <end position="145"/>
    </location>
</feature>
<reference evidence="2 3" key="1">
    <citation type="submission" date="2019-08" db="EMBL/GenBank/DDBJ databases">
        <title>Bacterial whole genome sequence for Glaciihabitans sp. CHu50b-6-2.</title>
        <authorList>
            <person name="Jin L."/>
        </authorList>
    </citation>
    <scope>NUCLEOTIDE SEQUENCE [LARGE SCALE GENOMIC DNA]</scope>
    <source>
        <strain evidence="2 3">CHu50b-6-2</strain>
    </source>
</reference>
<feature type="transmembrane region" description="Helical" evidence="1">
    <location>
        <begin position="12"/>
        <end position="34"/>
    </location>
</feature>
<proteinExistence type="predicted"/>
<feature type="transmembrane region" description="Helical" evidence="1">
    <location>
        <begin position="88"/>
        <end position="107"/>
    </location>
</feature>
<keyword evidence="1" id="KW-1133">Transmembrane helix</keyword>
<feature type="transmembrane region" description="Helical" evidence="1">
    <location>
        <begin position="54"/>
        <end position="76"/>
    </location>
</feature>
<organism evidence="2 3">
    <name type="scientific">Lacisediminihabitans profunda</name>
    <dbReference type="NCBI Taxonomy" id="2594790"/>
    <lineage>
        <taxon>Bacteria</taxon>
        <taxon>Bacillati</taxon>
        <taxon>Actinomycetota</taxon>
        <taxon>Actinomycetes</taxon>
        <taxon>Micrococcales</taxon>
        <taxon>Microbacteriaceae</taxon>
        <taxon>Lacisediminihabitans</taxon>
    </lineage>
</organism>
<accession>A0A5C8UUV6</accession>
<gene>
    <name evidence="2" type="ORF">FVP33_02055</name>
</gene>
<keyword evidence="1" id="KW-0472">Membrane</keyword>
<dbReference type="Pfam" id="PF06197">
    <property type="entry name" value="DUF998"/>
    <property type="match status" value="1"/>
</dbReference>
<name>A0A5C8UUV6_9MICO</name>
<keyword evidence="1" id="KW-0812">Transmembrane</keyword>
<dbReference type="RefSeq" id="WP_147781961.1">
    <property type="nucleotide sequence ID" value="NZ_VRMG01000003.1"/>
</dbReference>
<dbReference type="InterPro" id="IPR009339">
    <property type="entry name" value="DUF998"/>
</dbReference>
<evidence type="ECO:0000256" key="1">
    <source>
        <dbReference type="SAM" id="Phobius"/>
    </source>
</evidence>
<comment type="caution">
    <text evidence="2">The sequence shown here is derived from an EMBL/GenBank/DDBJ whole genome shotgun (WGS) entry which is preliminary data.</text>
</comment>
<feature type="transmembrane region" description="Helical" evidence="1">
    <location>
        <begin position="192"/>
        <end position="210"/>
    </location>
</feature>
<evidence type="ECO:0000313" key="2">
    <source>
        <dbReference type="EMBL" id="TXN32414.1"/>
    </source>
</evidence>
<evidence type="ECO:0000313" key="3">
    <source>
        <dbReference type="Proteomes" id="UP000321379"/>
    </source>
</evidence>
<sequence length="237" mass="25055">MSLHRRTRRAVVELVGTLVGSCLVAAALVIIWVARQSAHRDLYVSELGARGEPTAHWFQSALLLIVIGGSLIAYAGRGIRSRFPVLRAWTPAVSLWIGCGFFFVASQVTCTEGCPLPVGDTFTWQDLIHTIVAVLAFASACWAMLQTSFARGHRALARLSLTAGLAVALIAGTGGIFSLARFEAEFGSRLELAATTIALGWLVIFAAVVARRLATGASVASPSDDRAAVVPAALEPV</sequence>